<dbReference type="EMBL" id="KL142368">
    <property type="protein sequence ID" value="KDR84578.1"/>
    <property type="molecule type" value="Genomic_DNA"/>
</dbReference>
<evidence type="ECO:0000313" key="2">
    <source>
        <dbReference type="Proteomes" id="UP000027222"/>
    </source>
</evidence>
<protein>
    <submittedName>
        <fullName evidence="1">Uncharacterized protein</fullName>
    </submittedName>
</protein>
<accession>A0A067TZT4</accession>
<dbReference type="AlphaFoldDB" id="A0A067TZT4"/>
<reference evidence="2" key="1">
    <citation type="journal article" date="2014" name="Proc. Natl. Acad. Sci. U.S.A.">
        <title>Extensive sampling of basidiomycete genomes demonstrates inadequacy of the white-rot/brown-rot paradigm for wood decay fungi.</title>
        <authorList>
            <person name="Riley R."/>
            <person name="Salamov A.A."/>
            <person name="Brown D.W."/>
            <person name="Nagy L.G."/>
            <person name="Floudas D."/>
            <person name="Held B.W."/>
            <person name="Levasseur A."/>
            <person name="Lombard V."/>
            <person name="Morin E."/>
            <person name="Otillar R."/>
            <person name="Lindquist E.A."/>
            <person name="Sun H."/>
            <person name="LaButti K.M."/>
            <person name="Schmutz J."/>
            <person name="Jabbour D."/>
            <person name="Luo H."/>
            <person name="Baker S.E."/>
            <person name="Pisabarro A.G."/>
            <person name="Walton J.D."/>
            <person name="Blanchette R.A."/>
            <person name="Henrissat B."/>
            <person name="Martin F."/>
            <person name="Cullen D."/>
            <person name="Hibbett D.S."/>
            <person name="Grigoriev I.V."/>
        </authorList>
    </citation>
    <scope>NUCLEOTIDE SEQUENCE [LARGE SCALE GENOMIC DNA]</scope>
    <source>
        <strain evidence="2">CBS 339.88</strain>
    </source>
</reference>
<dbReference type="Proteomes" id="UP000027222">
    <property type="component" value="Unassembled WGS sequence"/>
</dbReference>
<keyword evidence="2" id="KW-1185">Reference proteome</keyword>
<proteinExistence type="predicted"/>
<organism evidence="1 2">
    <name type="scientific">Galerina marginata (strain CBS 339.88)</name>
    <dbReference type="NCBI Taxonomy" id="685588"/>
    <lineage>
        <taxon>Eukaryota</taxon>
        <taxon>Fungi</taxon>
        <taxon>Dikarya</taxon>
        <taxon>Basidiomycota</taxon>
        <taxon>Agaricomycotina</taxon>
        <taxon>Agaricomycetes</taxon>
        <taxon>Agaricomycetidae</taxon>
        <taxon>Agaricales</taxon>
        <taxon>Agaricineae</taxon>
        <taxon>Strophariaceae</taxon>
        <taxon>Galerina</taxon>
    </lineage>
</organism>
<sequence length="176" mass="20388">MTDWRMHKLFCQKGIKTAPDNELTMSWHSVHEERLTQIAISIMESGAPDTLLRHLRTEFVKVSLIERDCPPTTASHNKLAFHKLEIKNIKDGFNPEDYLKWFLCNPPTCIFVYSQYSKFDHIRDPALTITSSPVNLQDYPAPFPPLKAQFDAFRSEISLFNSFDMAFPNLASNEMY</sequence>
<name>A0A067TZT4_GALM3</name>
<dbReference type="HOGENOM" id="CLU_1525252_0_0_1"/>
<evidence type="ECO:0000313" key="1">
    <source>
        <dbReference type="EMBL" id="KDR84578.1"/>
    </source>
</evidence>
<gene>
    <name evidence="1" type="ORF">GALMADRAFT_206137</name>
</gene>